<evidence type="ECO:0000313" key="2">
    <source>
        <dbReference type="Proteomes" id="UP000641454"/>
    </source>
</evidence>
<dbReference type="Proteomes" id="UP000641454">
    <property type="component" value="Unassembled WGS sequence"/>
</dbReference>
<gene>
    <name evidence="1" type="ORF">H8R25_12955</name>
</gene>
<keyword evidence="2" id="KW-1185">Reference proteome</keyword>
<protein>
    <submittedName>
        <fullName evidence="1">RteC domain-containing protein</fullName>
    </submittedName>
</protein>
<sequence length="282" mass="33463">MNNVISKILSKTEENLQALVFEYEDTIKFSEFAINILLKSLEQLKVLVIKTNFKSEHEEIKFFKEVKPLLFSKLIYQTKVLNIETKRPKGTDRTQRKYLLNELDNLHRFFDNNLDFYQYYRTGAIYLDDKYFLRGKFDIRLSLDTFFYMSDHDFSTSHDFKVSKILANDLLEIYLKEQLASLDRKEIMTAKNQNIPKVKLTWTDNKSALIEILYALYYQGSFNNGTADIKDIANYLETVFNIDLGDVYRSWYSIRGRKTETTLFLDSLKTILQKKIDQEENK</sequence>
<dbReference type="RefSeq" id="WP_187019757.1">
    <property type="nucleotide sequence ID" value="NZ_JACRUK010000036.1"/>
</dbReference>
<proteinExistence type="predicted"/>
<reference evidence="1 2" key="1">
    <citation type="submission" date="2020-08" db="EMBL/GenBank/DDBJ databases">
        <title>Description of novel Flavobacterium F-392 isolate.</title>
        <authorList>
            <person name="Saticioglu I.B."/>
            <person name="Duman M."/>
            <person name="Altun S."/>
        </authorList>
    </citation>
    <scope>NUCLEOTIDE SEQUENCE [LARGE SCALE GENOMIC DNA]</scope>
    <source>
        <strain evidence="1 2">F-392</strain>
    </source>
</reference>
<accession>A0A923MZR6</accession>
<dbReference type="Pfam" id="PF09357">
    <property type="entry name" value="RteC"/>
    <property type="match status" value="1"/>
</dbReference>
<name>A0A923MZR6_9FLAO</name>
<comment type="caution">
    <text evidence="1">The sequence shown here is derived from an EMBL/GenBank/DDBJ whole genome shotgun (WGS) entry which is preliminary data.</text>
</comment>
<dbReference type="EMBL" id="JACRUL010000035">
    <property type="protein sequence ID" value="MBC5845343.1"/>
    <property type="molecule type" value="Genomic_DNA"/>
</dbReference>
<evidence type="ECO:0000313" key="1">
    <source>
        <dbReference type="EMBL" id="MBC5845343.1"/>
    </source>
</evidence>
<dbReference type="AlphaFoldDB" id="A0A923MZR6"/>
<dbReference type="InterPro" id="IPR018534">
    <property type="entry name" value="Tet_reg_excision_RteC"/>
</dbReference>
<organism evidence="1 2">
    <name type="scientific">Flavobacterium muglaense</name>
    <dbReference type="NCBI Taxonomy" id="2764716"/>
    <lineage>
        <taxon>Bacteria</taxon>
        <taxon>Pseudomonadati</taxon>
        <taxon>Bacteroidota</taxon>
        <taxon>Flavobacteriia</taxon>
        <taxon>Flavobacteriales</taxon>
        <taxon>Flavobacteriaceae</taxon>
        <taxon>Flavobacterium</taxon>
    </lineage>
</organism>